<dbReference type="RefSeq" id="XP_068350646.1">
    <property type="nucleotide sequence ID" value="XM_068510720.1"/>
</dbReference>
<gene>
    <name evidence="1" type="ORF">TRFO_36262</name>
</gene>
<accession>A0A1J4JIX9</accession>
<comment type="caution">
    <text evidence="1">The sequence shown here is derived from an EMBL/GenBank/DDBJ whole genome shotgun (WGS) entry which is preliminary data.</text>
</comment>
<dbReference type="VEuPathDB" id="TrichDB:TRFO_36262"/>
<evidence type="ECO:0000313" key="1">
    <source>
        <dbReference type="EMBL" id="OHS97509.1"/>
    </source>
</evidence>
<name>A0A1J4JIX9_9EUKA</name>
<organism evidence="1 2">
    <name type="scientific">Tritrichomonas foetus</name>
    <dbReference type="NCBI Taxonomy" id="1144522"/>
    <lineage>
        <taxon>Eukaryota</taxon>
        <taxon>Metamonada</taxon>
        <taxon>Parabasalia</taxon>
        <taxon>Tritrichomonadida</taxon>
        <taxon>Tritrichomonadidae</taxon>
        <taxon>Tritrichomonas</taxon>
    </lineage>
</organism>
<sequence length="163" mass="19068">MAEIPKCEIHITNFDRSSKNIQKNHRHPKIPLNSSEKFWLIHDVNYYKMTFIFISKSFRSDEIQISLFSHVFSIQNRELYIIESTCCITEGEDTKEFSILTEPTFKNSWCKLFNTIISITYLVIQILLEFFPKNFVEIFNGATGTTNSRRTAFGHAMGYPAHQ</sequence>
<dbReference type="EMBL" id="MLAK01001111">
    <property type="protein sequence ID" value="OHS97509.1"/>
    <property type="molecule type" value="Genomic_DNA"/>
</dbReference>
<evidence type="ECO:0000313" key="2">
    <source>
        <dbReference type="Proteomes" id="UP000179807"/>
    </source>
</evidence>
<dbReference type="Proteomes" id="UP000179807">
    <property type="component" value="Unassembled WGS sequence"/>
</dbReference>
<keyword evidence="2" id="KW-1185">Reference proteome</keyword>
<proteinExistence type="predicted"/>
<protein>
    <submittedName>
        <fullName evidence="1">Uncharacterized protein</fullName>
    </submittedName>
</protein>
<dbReference type="AlphaFoldDB" id="A0A1J4JIX9"/>
<reference evidence="1" key="1">
    <citation type="submission" date="2016-10" db="EMBL/GenBank/DDBJ databases">
        <authorList>
            <person name="Benchimol M."/>
            <person name="Almeida L.G."/>
            <person name="Vasconcelos A.T."/>
            <person name="Perreira-Neves A."/>
            <person name="Rosa I.A."/>
            <person name="Tasca T."/>
            <person name="Bogo M.R."/>
            <person name="de Souza W."/>
        </authorList>
    </citation>
    <scope>NUCLEOTIDE SEQUENCE [LARGE SCALE GENOMIC DNA]</scope>
    <source>
        <strain evidence="1">K</strain>
    </source>
</reference>
<dbReference type="GeneID" id="94845424"/>